<name>A0A480G6U5_PIG</name>
<dbReference type="EMBL" id="DQIR01052626">
    <property type="protein sequence ID" value="HDA08102.1"/>
    <property type="molecule type" value="Transcribed_RNA"/>
</dbReference>
<dbReference type="AlphaFoldDB" id="A0A480G6U5"/>
<proteinExistence type="predicted"/>
<accession>A0A480G6U5</accession>
<organism evidence="1">
    <name type="scientific">Sus scrofa</name>
    <name type="common">Pig</name>
    <dbReference type="NCBI Taxonomy" id="9823"/>
    <lineage>
        <taxon>Eukaryota</taxon>
        <taxon>Metazoa</taxon>
        <taxon>Chordata</taxon>
        <taxon>Craniata</taxon>
        <taxon>Vertebrata</taxon>
        <taxon>Euteleostomi</taxon>
        <taxon>Mammalia</taxon>
        <taxon>Eutheria</taxon>
        <taxon>Laurasiatheria</taxon>
        <taxon>Artiodactyla</taxon>
        <taxon>Suina</taxon>
        <taxon>Suidae</taxon>
        <taxon>Sus</taxon>
    </lineage>
</organism>
<reference evidence="1" key="1">
    <citation type="journal article" date="2019" name="PeerJ">
        <title>Genes of the pig, Sus scrofa, reconstructed with EvidentialGene.</title>
        <authorList>
            <person name="Gilbert D.G."/>
        </authorList>
    </citation>
    <scope>NUCLEOTIDE SEQUENCE</scope>
</reference>
<dbReference type="EMBL" id="DQIR01081373">
    <property type="protein sequence ID" value="HDA36849.1"/>
    <property type="molecule type" value="Transcribed_RNA"/>
</dbReference>
<protein>
    <submittedName>
        <fullName evidence="1">Uncharacterized protein</fullName>
    </submittedName>
</protein>
<sequence>MEVTIPNSLEVCSQMRWREWKCLPQYQPPVPGPELTGFKVLHSDSCSKCFPICGAAGTITLVSMRMRVPSLASLSGSGIRRGCGCGLGRQL</sequence>
<evidence type="ECO:0000313" key="1">
    <source>
        <dbReference type="EMBL" id="HDA08102.1"/>
    </source>
</evidence>